<dbReference type="InterPro" id="IPR036138">
    <property type="entry name" value="PBP_dimer_sf"/>
</dbReference>
<dbReference type="Pfam" id="PF00905">
    <property type="entry name" value="Transpeptidase"/>
    <property type="match status" value="1"/>
</dbReference>
<dbReference type="GO" id="GO:0005886">
    <property type="term" value="C:plasma membrane"/>
    <property type="evidence" value="ECO:0007669"/>
    <property type="project" value="UniProtKB-SubCell"/>
</dbReference>
<sequence length="717" mass="78539">MNKLNNRNKQKKRRENRSRYGQFLLLLCLGVFLCMVLRFTYVSVFKNVGGYNLSEMAKSLYTQSNVISAKRGTIYDANGQPLAEDTNVYTMYAILNKKQVGLDNKPMFITDKEKAAKAISSVLPISYKQALKDLSPSTNAFQVEFGAAGTNISLTQKQKLDSYHISGLNFLQQPSRLYPNGVFASHIIGYASANSNSSDSKVSLTGQMGIEKVYNELLTGKNGYKTTQLNNAGVEVDNGESVNEPAKNGDDVYTTLDYRLQSLLETEMTSVYNQVHPKTMNAVLMNAKTGDILAATQRPTFNATTKQGLSSIWRNTLIQDSYEPGSTMKIFTVASSINSGHYNGNATYHSGKYLVDGKVVPDWNTNGWGNITYNKGFALSSNVAMAHLEQQMGAKTWRNYMNRFQFFTSTNLGFPGEETGSVQFNYPIEQANTAFGQGIQVNAMQMMRALTSIANGGTMLQPRLVTKIVDPKTKKVIKSYPKKVVGHPITASTAKQVIQHMEDVVYKSYGIGGAYKIPGYKIAAKTGTAQVSDGKSGYESGDDSYLYSVAGIAPANNPKYILYITMKQPHLTGTKTASQLMAEIFNPVMRLALEENVNAESENSLKVPSITGKSTSEAKAELKAVGLKYAIIGDGDKVLDQSIDANEKVSNNRMVIVQTNGSKTMANLKGWSRYDVATYCRMAGIVAELDGDGYAYKQSVKPGASLDGGTKLTIKFK</sequence>
<dbReference type="PATRIC" id="fig|148814.9.peg.913"/>
<keyword evidence="8" id="KW-0573">Peptidoglycan synthesis</keyword>
<evidence type="ECO:0000256" key="14">
    <source>
        <dbReference type="ARBA" id="ARBA00055980"/>
    </source>
</evidence>
<dbReference type="GO" id="GO:0008658">
    <property type="term" value="F:penicillin binding"/>
    <property type="evidence" value="ECO:0007669"/>
    <property type="project" value="InterPro"/>
</dbReference>
<dbReference type="Proteomes" id="UP000037749">
    <property type="component" value="Unassembled WGS sequence"/>
</dbReference>
<comment type="function">
    <text evidence="14">A transpeptidase that forms peptide cross-links between adjacent glycan strands in cell wall peptidoglycan (PG). Part of the divisome machinery that synthesizes the septal cross wall. Beta-lactams inactivate the PBPs by acylating an essential serine residue in the active site of these proteins.</text>
</comment>
<dbReference type="Gene3D" id="3.30.10.20">
    <property type="match status" value="1"/>
</dbReference>
<dbReference type="PANTHER" id="PTHR30627">
    <property type="entry name" value="PEPTIDOGLYCAN D,D-TRANSPEPTIDASE"/>
    <property type="match status" value="1"/>
</dbReference>
<dbReference type="CDD" id="cd06576">
    <property type="entry name" value="PASTA_Pbp2x-like_1"/>
    <property type="match status" value="1"/>
</dbReference>
<gene>
    <name evidence="16" type="ORF">RZ72_13930</name>
</gene>
<keyword evidence="13" id="KW-0961">Cell wall biogenesis/degradation</keyword>
<evidence type="ECO:0000256" key="11">
    <source>
        <dbReference type="ARBA" id="ARBA00023251"/>
    </source>
</evidence>
<name>A0A0M9DE43_9LACO</name>
<dbReference type="SUPFAM" id="SSF54184">
    <property type="entry name" value="Penicillin-binding protein 2x (pbp-2x), c-terminal domain"/>
    <property type="match status" value="2"/>
</dbReference>
<keyword evidence="3" id="KW-1003">Cell membrane</keyword>
<dbReference type="InterPro" id="IPR005311">
    <property type="entry name" value="PBP_dimer"/>
</dbReference>
<evidence type="ECO:0000313" key="17">
    <source>
        <dbReference type="Proteomes" id="UP000037749"/>
    </source>
</evidence>
<dbReference type="InterPro" id="IPR005543">
    <property type="entry name" value="PASTA_dom"/>
</dbReference>
<protein>
    <submittedName>
        <fullName evidence="16">Putative penicillin-binding protein 2B</fullName>
    </submittedName>
</protein>
<dbReference type="Pfam" id="PF03717">
    <property type="entry name" value="PBP_dimer"/>
    <property type="match status" value="1"/>
</dbReference>
<accession>A0A0M9DE43</accession>
<evidence type="ECO:0000259" key="15">
    <source>
        <dbReference type="PROSITE" id="PS51178"/>
    </source>
</evidence>
<evidence type="ECO:0000313" key="16">
    <source>
        <dbReference type="EMBL" id="KOY79023.1"/>
    </source>
</evidence>
<evidence type="ECO:0000256" key="8">
    <source>
        <dbReference type="ARBA" id="ARBA00022984"/>
    </source>
</evidence>
<dbReference type="GO" id="GO:0046677">
    <property type="term" value="P:response to antibiotic"/>
    <property type="evidence" value="ECO:0007669"/>
    <property type="project" value="UniProtKB-KW"/>
</dbReference>
<dbReference type="FunFam" id="3.40.710.10:FF:000095">
    <property type="entry name" value="Penicillin-binding protein 2x"/>
    <property type="match status" value="1"/>
</dbReference>
<feature type="domain" description="PASTA" evidence="15">
    <location>
        <begin position="601"/>
        <end position="661"/>
    </location>
</feature>
<keyword evidence="9" id="KW-1133">Transmembrane helix</keyword>
<dbReference type="SMART" id="SM00740">
    <property type="entry name" value="PASTA"/>
    <property type="match status" value="2"/>
</dbReference>
<organism evidence="16 17">
    <name type="scientific">Apilactobacillus kunkeei</name>
    <dbReference type="NCBI Taxonomy" id="148814"/>
    <lineage>
        <taxon>Bacteria</taxon>
        <taxon>Bacillati</taxon>
        <taxon>Bacillota</taxon>
        <taxon>Bacilli</taxon>
        <taxon>Lactobacillales</taxon>
        <taxon>Lactobacillaceae</taxon>
        <taxon>Apilactobacillus</taxon>
    </lineage>
</organism>
<evidence type="ECO:0000256" key="2">
    <source>
        <dbReference type="ARBA" id="ARBA00007171"/>
    </source>
</evidence>
<keyword evidence="12" id="KW-0131">Cell cycle</keyword>
<keyword evidence="5" id="KW-0812">Transmembrane</keyword>
<keyword evidence="6" id="KW-0677">Repeat</keyword>
<evidence type="ECO:0000256" key="9">
    <source>
        <dbReference type="ARBA" id="ARBA00022989"/>
    </source>
</evidence>
<comment type="similarity">
    <text evidence="2">Belongs to the transpeptidase family.</text>
</comment>
<evidence type="ECO:0000256" key="6">
    <source>
        <dbReference type="ARBA" id="ARBA00022737"/>
    </source>
</evidence>
<dbReference type="InterPro" id="IPR001460">
    <property type="entry name" value="PCN-bd_Tpept"/>
</dbReference>
<dbReference type="PROSITE" id="PS51178">
    <property type="entry name" value="PASTA"/>
    <property type="match status" value="1"/>
</dbReference>
<comment type="subcellular location">
    <subcellularLocation>
        <location evidence="1">Cell membrane</location>
        <topology evidence="1">Single-pass membrane protein</topology>
    </subcellularLocation>
</comment>
<dbReference type="GO" id="GO:0071555">
    <property type="term" value="P:cell wall organization"/>
    <property type="evidence" value="ECO:0007669"/>
    <property type="project" value="UniProtKB-KW"/>
</dbReference>
<keyword evidence="4" id="KW-0132">Cell division</keyword>
<dbReference type="AlphaFoldDB" id="A0A0M9DE43"/>
<evidence type="ECO:0000256" key="5">
    <source>
        <dbReference type="ARBA" id="ARBA00022692"/>
    </source>
</evidence>
<dbReference type="Gene3D" id="2.20.70.70">
    <property type="match status" value="1"/>
</dbReference>
<dbReference type="RefSeq" id="WP_053796731.1">
    <property type="nucleotide sequence ID" value="NZ_JXCZ01000022.1"/>
</dbReference>
<proteinExistence type="inferred from homology"/>
<dbReference type="SUPFAM" id="SSF56519">
    <property type="entry name" value="Penicillin binding protein dimerisation domain"/>
    <property type="match status" value="1"/>
</dbReference>
<dbReference type="GO" id="GO:0009252">
    <property type="term" value="P:peptidoglycan biosynthetic process"/>
    <property type="evidence" value="ECO:0007669"/>
    <property type="project" value="UniProtKB-KW"/>
</dbReference>
<dbReference type="Gene3D" id="3.90.1310.10">
    <property type="entry name" value="Penicillin-binding protein 2a (Domain 2)"/>
    <property type="match status" value="1"/>
</dbReference>
<comment type="caution">
    <text evidence="16">The sequence shown here is derived from an EMBL/GenBank/DDBJ whole genome shotgun (WGS) entry which is preliminary data.</text>
</comment>
<evidence type="ECO:0000256" key="10">
    <source>
        <dbReference type="ARBA" id="ARBA00023136"/>
    </source>
</evidence>
<dbReference type="SUPFAM" id="SSF56601">
    <property type="entry name" value="beta-lactamase/transpeptidase-like"/>
    <property type="match status" value="1"/>
</dbReference>
<dbReference type="Gene3D" id="3.30.70.2110">
    <property type="match status" value="1"/>
</dbReference>
<keyword evidence="10" id="KW-0472">Membrane</keyword>
<evidence type="ECO:0000256" key="13">
    <source>
        <dbReference type="ARBA" id="ARBA00023316"/>
    </source>
</evidence>
<dbReference type="GO" id="GO:0008360">
    <property type="term" value="P:regulation of cell shape"/>
    <property type="evidence" value="ECO:0007669"/>
    <property type="project" value="UniProtKB-KW"/>
</dbReference>
<evidence type="ECO:0000256" key="7">
    <source>
        <dbReference type="ARBA" id="ARBA00022960"/>
    </source>
</evidence>
<reference evidence="16 17" key="1">
    <citation type="journal article" date="2015" name="Genome Biol. Evol.">
        <title>Functionally Structured Genomes in Lactobacillus kunkeei Colonizing the Honey Crop and Food Products of Honeybees and Stingless Bees.</title>
        <authorList>
            <person name="Tamarit D."/>
            <person name="Ellegaard K.M."/>
            <person name="Wikander J."/>
            <person name="Olofsson T."/>
            <person name="Vasquez A."/>
            <person name="Andersson S.G."/>
        </authorList>
    </citation>
    <scope>NUCLEOTIDE SEQUENCE [LARGE SCALE GENOMIC DNA]</scope>
    <source>
        <strain evidence="16 17">LAla</strain>
    </source>
</reference>
<evidence type="ECO:0000256" key="12">
    <source>
        <dbReference type="ARBA" id="ARBA00023306"/>
    </source>
</evidence>
<dbReference type="EMBL" id="JXCZ01000022">
    <property type="protein sequence ID" value="KOY79023.1"/>
    <property type="molecule type" value="Genomic_DNA"/>
</dbReference>
<evidence type="ECO:0000256" key="3">
    <source>
        <dbReference type="ARBA" id="ARBA00022475"/>
    </source>
</evidence>
<dbReference type="Pfam" id="PF03793">
    <property type="entry name" value="PASTA"/>
    <property type="match status" value="1"/>
</dbReference>
<dbReference type="PANTHER" id="PTHR30627:SF26">
    <property type="entry name" value="PENICILLIN-BINDING PROTEIN 2B"/>
    <property type="match status" value="1"/>
</dbReference>
<dbReference type="CDD" id="cd06575">
    <property type="entry name" value="PASTA_Pbp2x-like_2"/>
    <property type="match status" value="1"/>
</dbReference>
<keyword evidence="11" id="KW-0046">Antibiotic resistance</keyword>
<keyword evidence="7" id="KW-0133">Cell shape</keyword>
<dbReference type="GO" id="GO:0051301">
    <property type="term" value="P:cell division"/>
    <property type="evidence" value="ECO:0007669"/>
    <property type="project" value="UniProtKB-KW"/>
</dbReference>
<dbReference type="InterPro" id="IPR050515">
    <property type="entry name" value="Beta-lactam/transpept"/>
</dbReference>
<evidence type="ECO:0000256" key="4">
    <source>
        <dbReference type="ARBA" id="ARBA00022618"/>
    </source>
</evidence>
<evidence type="ECO:0000256" key="1">
    <source>
        <dbReference type="ARBA" id="ARBA00004162"/>
    </source>
</evidence>
<dbReference type="InterPro" id="IPR012338">
    <property type="entry name" value="Beta-lactam/transpept-like"/>
</dbReference>
<dbReference type="Gene3D" id="3.40.710.10">
    <property type="entry name" value="DD-peptidase/beta-lactamase superfamily"/>
    <property type="match status" value="1"/>
</dbReference>